<dbReference type="Proteomes" id="UP000014003">
    <property type="component" value="Unassembled WGS sequence"/>
</dbReference>
<protein>
    <submittedName>
        <fullName evidence="1">Uncharacterized protein</fullName>
    </submittedName>
</protein>
<dbReference type="AlphaFoldDB" id="R8CVT2"/>
<accession>R8CVT2</accession>
<name>R8CVT2_BACCE</name>
<organism evidence="1 2">
    <name type="scientific">Bacillus cereus HuA3-9</name>
    <dbReference type="NCBI Taxonomy" id="1053205"/>
    <lineage>
        <taxon>Bacteria</taxon>
        <taxon>Bacillati</taxon>
        <taxon>Bacillota</taxon>
        <taxon>Bacilli</taxon>
        <taxon>Bacillales</taxon>
        <taxon>Bacillaceae</taxon>
        <taxon>Bacillus</taxon>
        <taxon>Bacillus cereus group</taxon>
    </lineage>
</organism>
<sequence length="40" mass="4818">MRIRIDINIMSILILYTKAIYHNKKGKEYEKKNLTYLSNS</sequence>
<evidence type="ECO:0000313" key="1">
    <source>
        <dbReference type="EMBL" id="EOO15754.1"/>
    </source>
</evidence>
<comment type="caution">
    <text evidence="1">The sequence shown here is derived from an EMBL/GenBank/DDBJ whole genome shotgun (WGS) entry which is preliminary data.</text>
</comment>
<dbReference type="HOGENOM" id="CLU_3284389_0_0_9"/>
<evidence type="ECO:0000313" key="2">
    <source>
        <dbReference type="Proteomes" id="UP000014003"/>
    </source>
</evidence>
<dbReference type="EMBL" id="AHDZ01000032">
    <property type="protein sequence ID" value="EOO15754.1"/>
    <property type="molecule type" value="Genomic_DNA"/>
</dbReference>
<gene>
    <name evidence="1" type="ORF">IGA_03975</name>
</gene>
<reference evidence="1 2" key="1">
    <citation type="submission" date="2012-12" db="EMBL/GenBank/DDBJ databases">
        <title>The Genome Sequence of Bacillus cereus HuA3-9.</title>
        <authorList>
            <consortium name="The Broad Institute Genome Sequencing Platform"/>
            <consortium name="The Broad Institute Genome Sequencing Center for Infectious Disease"/>
            <person name="Feldgarden M."/>
            <person name="Van der Auwera G.A."/>
            <person name="Mahillon J."/>
            <person name="Duprez V."/>
            <person name="Timmery S."/>
            <person name="Mattelet C."/>
            <person name="Dierick K."/>
            <person name="Sun M."/>
            <person name="Yu Z."/>
            <person name="Zhu L."/>
            <person name="Hu X."/>
            <person name="Shank E.B."/>
            <person name="Swiecicka I."/>
            <person name="Hansen B.M."/>
            <person name="Andrup L."/>
            <person name="Walker B."/>
            <person name="Young S.K."/>
            <person name="Zeng Q."/>
            <person name="Gargeya S."/>
            <person name="Fitzgerald M."/>
            <person name="Haas B."/>
            <person name="Abouelleil A."/>
            <person name="Alvarado L."/>
            <person name="Arachchi H.M."/>
            <person name="Berlin A.M."/>
            <person name="Chapman S.B."/>
            <person name="Dewar J."/>
            <person name="Goldberg J."/>
            <person name="Griggs A."/>
            <person name="Gujja S."/>
            <person name="Hansen M."/>
            <person name="Howarth C."/>
            <person name="Imamovic A."/>
            <person name="Larimer J."/>
            <person name="McCowan C."/>
            <person name="Murphy C."/>
            <person name="Neiman D."/>
            <person name="Pearson M."/>
            <person name="Priest M."/>
            <person name="Roberts A."/>
            <person name="Saif S."/>
            <person name="Shea T."/>
            <person name="Sisk P."/>
            <person name="Sykes S."/>
            <person name="Wortman J."/>
            <person name="Nusbaum C."/>
            <person name="Birren B."/>
        </authorList>
    </citation>
    <scope>NUCLEOTIDE SEQUENCE [LARGE SCALE GENOMIC DNA]</scope>
    <source>
        <strain evidence="1 2">HuA3-9</strain>
    </source>
</reference>
<proteinExistence type="predicted"/>